<accession>A0A1I2KMW4</accession>
<evidence type="ECO:0000313" key="4">
    <source>
        <dbReference type="EMBL" id="SFF67669.1"/>
    </source>
</evidence>
<dbReference type="GO" id="GO:0046872">
    <property type="term" value="F:metal ion binding"/>
    <property type="evidence" value="ECO:0007669"/>
    <property type="project" value="UniProtKB-KW"/>
</dbReference>
<dbReference type="InterPro" id="IPR017850">
    <property type="entry name" value="Alkaline_phosphatase_core_sf"/>
</dbReference>
<dbReference type="GO" id="GO:0005737">
    <property type="term" value="C:cytoplasm"/>
    <property type="evidence" value="ECO:0007669"/>
    <property type="project" value="TreeGrafter"/>
</dbReference>
<organism evidence="4 5">
    <name type="scientific">Salegentibacter agarivorans</name>
    <dbReference type="NCBI Taxonomy" id="345907"/>
    <lineage>
        <taxon>Bacteria</taxon>
        <taxon>Pseudomonadati</taxon>
        <taxon>Bacteroidota</taxon>
        <taxon>Flavobacteriia</taxon>
        <taxon>Flavobacteriales</taxon>
        <taxon>Flavobacteriaceae</taxon>
        <taxon>Salegentibacter</taxon>
    </lineage>
</organism>
<dbReference type="Pfam" id="PF00884">
    <property type="entry name" value="Sulfatase"/>
    <property type="match status" value="1"/>
</dbReference>
<protein>
    <submittedName>
        <fullName evidence="4">Arylsulfatase A</fullName>
    </submittedName>
</protein>
<dbReference type="SUPFAM" id="SSF53649">
    <property type="entry name" value="Alkaline phosphatase-like"/>
    <property type="match status" value="1"/>
</dbReference>
<evidence type="ECO:0000256" key="1">
    <source>
        <dbReference type="ARBA" id="ARBA00022723"/>
    </source>
</evidence>
<dbReference type="EMBL" id="FOOH01000004">
    <property type="protein sequence ID" value="SFF67669.1"/>
    <property type="molecule type" value="Genomic_DNA"/>
</dbReference>
<feature type="domain" description="Sulfatase N-terminal" evidence="3">
    <location>
        <begin position="31"/>
        <end position="399"/>
    </location>
</feature>
<dbReference type="CDD" id="cd16155">
    <property type="entry name" value="sulfatase_like"/>
    <property type="match status" value="1"/>
</dbReference>
<dbReference type="InterPro" id="IPR000917">
    <property type="entry name" value="Sulfatase_N"/>
</dbReference>
<keyword evidence="5" id="KW-1185">Reference proteome</keyword>
<dbReference type="Proteomes" id="UP000199116">
    <property type="component" value="Unassembled WGS sequence"/>
</dbReference>
<reference evidence="5" key="1">
    <citation type="submission" date="2016-10" db="EMBL/GenBank/DDBJ databases">
        <authorList>
            <person name="Varghese N."/>
            <person name="Submissions S."/>
        </authorList>
    </citation>
    <scope>NUCLEOTIDE SEQUENCE [LARGE SCALE GENOMIC DNA]</scope>
    <source>
        <strain evidence="5">DSM 23515</strain>
    </source>
</reference>
<evidence type="ECO:0000256" key="2">
    <source>
        <dbReference type="ARBA" id="ARBA00022801"/>
    </source>
</evidence>
<proteinExistence type="predicted"/>
<evidence type="ECO:0000313" key="5">
    <source>
        <dbReference type="Proteomes" id="UP000199116"/>
    </source>
</evidence>
<dbReference type="GO" id="GO:0008484">
    <property type="term" value="F:sulfuric ester hydrolase activity"/>
    <property type="evidence" value="ECO:0007669"/>
    <property type="project" value="TreeGrafter"/>
</dbReference>
<gene>
    <name evidence="4" type="ORF">SAMN04488033_10421</name>
</gene>
<dbReference type="AlphaFoldDB" id="A0A1I2KMW4"/>
<dbReference type="PANTHER" id="PTHR45953:SF1">
    <property type="entry name" value="IDURONATE 2-SULFATASE"/>
    <property type="match status" value="1"/>
</dbReference>
<dbReference type="Gene3D" id="3.40.720.10">
    <property type="entry name" value="Alkaline Phosphatase, subunit A"/>
    <property type="match status" value="1"/>
</dbReference>
<keyword evidence="2" id="KW-0378">Hydrolase</keyword>
<keyword evidence="1" id="KW-0479">Metal-binding</keyword>
<dbReference type="PANTHER" id="PTHR45953">
    <property type="entry name" value="IDURONATE 2-SULFATASE"/>
    <property type="match status" value="1"/>
</dbReference>
<sequence>MKNILVIFILIFCFACKNPDEKTAKGTSVKPNIVFIFTDDQASRTISSLGNHEIITPNLDRLVKTGSSFTNAYNMGAWNGAVCVASRSMMISGRTVWNAKEISEDWSRKDSISMNQTWGQLMHSGGYNTFITGKWHVNIPPKKVFDSISNIKPGMAGDNWDFKKMQGLADDIDAGNVDLDEVMPVGYNRPKNVKDTTWKPYDTTNGGYWKGGRHWNLVLKDDATSFIKSATGEEKPFFMYVASNAPHDPRQAPKEYLDMYPLDNISLPENWLPEYPFKNAIKNGPSLRDEALAPYPRTSYAIKTHIREYYASITYLDKQIGDILDALEESGEMKNTYIFFTSDHGLSLGEHGLLGKQSLFESSMKAPLIIVGPHIPKNKKVDTPVYVQDVMPSTLEAASIEKPEYVDFKSLISLAQGTKNVEHYDAIYGAYLDVERSIRKGNLKLILYPEISKGLLFDLEKDPNEMNNLFDNSDYQNKVKSAFISLVKLQDSLNDPLDLREYYPELSKNANL</sequence>
<evidence type="ECO:0000259" key="3">
    <source>
        <dbReference type="Pfam" id="PF00884"/>
    </source>
</evidence>
<name>A0A1I2KMW4_9FLAO</name>
<dbReference type="RefSeq" id="WP_093303040.1">
    <property type="nucleotide sequence ID" value="NZ_FOOH01000004.1"/>
</dbReference>